<gene>
    <name evidence="2" type="ORF">Cfor_07856</name>
</gene>
<reference evidence="3" key="1">
    <citation type="submission" date="2020-01" db="EMBL/GenBank/DDBJ databases">
        <title>Draft genome sequence of the Termite Coptotermes fromosanus.</title>
        <authorList>
            <person name="Itakura S."/>
            <person name="Yosikawa Y."/>
            <person name="Umezawa K."/>
        </authorList>
    </citation>
    <scope>NUCLEOTIDE SEQUENCE [LARGE SCALE GENOMIC DNA]</scope>
</reference>
<proteinExistence type="predicted"/>
<organism evidence="2 3">
    <name type="scientific">Coptotermes formosanus</name>
    <name type="common">Formosan subterranean termite</name>
    <dbReference type="NCBI Taxonomy" id="36987"/>
    <lineage>
        <taxon>Eukaryota</taxon>
        <taxon>Metazoa</taxon>
        <taxon>Ecdysozoa</taxon>
        <taxon>Arthropoda</taxon>
        <taxon>Hexapoda</taxon>
        <taxon>Insecta</taxon>
        <taxon>Pterygota</taxon>
        <taxon>Neoptera</taxon>
        <taxon>Polyneoptera</taxon>
        <taxon>Dictyoptera</taxon>
        <taxon>Blattodea</taxon>
        <taxon>Blattoidea</taxon>
        <taxon>Termitoidae</taxon>
        <taxon>Rhinotermitidae</taxon>
        <taxon>Coptotermes</taxon>
    </lineage>
</organism>
<dbReference type="InterPro" id="IPR016135">
    <property type="entry name" value="UBQ-conjugating_enzyme/RWD"/>
</dbReference>
<dbReference type="InParanoid" id="A0A6L2P7R0"/>
<name>A0A6L2P7R0_COPFO</name>
<dbReference type="Proteomes" id="UP000502823">
    <property type="component" value="Unassembled WGS sequence"/>
</dbReference>
<evidence type="ECO:0000259" key="1">
    <source>
        <dbReference type="PROSITE" id="PS50127"/>
    </source>
</evidence>
<dbReference type="InterPro" id="IPR000608">
    <property type="entry name" value="UBC"/>
</dbReference>
<dbReference type="AlphaFoldDB" id="A0A6L2P7R0"/>
<dbReference type="SMART" id="SM00212">
    <property type="entry name" value="UBCc"/>
    <property type="match status" value="1"/>
</dbReference>
<sequence length="225" mass="26253">MSRENKLHPECQRRKLGMWFGVLFVRQGVYQGGIFRFCVHIPETFPDGGCPRVVFESKTFHPMINPHTGEMDVRSGFQEWRKNVNHVWQVVHYVRRAFYKIETKSPLNQEASELYDKNQEAFCENVRLCVKTSQEHVYDPAPVEDLHYISFEPYDNEVHGPIRDAIFKVKNSKNKLLLGISKALLDMRRTLKSECQLYTNSATDDLDAGADLDSETVTVLKRKRW</sequence>
<evidence type="ECO:0000313" key="2">
    <source>
        <dbReference type="EMBL" id="GFG28213.1"/>
    </source>
</evidence>
<keyword evidence="3" id="KW-1185">Reference proteome</keyword>
<dbReference type="OrthoDB" id="5596422at2759"/>
<feature type="domain" description="UBC core" evidence="1">
    <location>
        <begin position="1"/>
        <end position="135"/>
    </location>
</feature>
<accession>A0A6L2P7R0</accession>
<comment type="caution">
    <text evidence="2">The sequence shown here is derived from an EMBL/GenBank/DDBJ whole genome shotgun (WGS) entry which is preliminary data.</text>
</comment>
<dbReference type="EMBL" id="BLKM01003281">
    <property type="protein sequence ID" value="GFG28213.1"/>
    <property type="molecule type" value="Genomic_DNA"/>
</dbReference>
<dbReference type="SUPFAM" id="SSF54495">
    <property type="entry name" value="UBC-like"/>
    <property type="match status" value="1"/>
</dbReference>
<dbReference type="PROSITE" id="PS50127">
    <property type="entry name" value="UBC_2"/>
    <property type="match status" value="1"/>
</dbReference>
<dbReference type="Gene3D" id="3.10.110.10">
    <property type="entry name" value="Ubiquitin Conjugating Enzyme"/>
    <property type="match status" value="1"/>
</dbReference>
<evidence type="ECO:0000313" key="3">
    <source>
        <dbReference type="Proteomes" id="UP000502823"/>
    </source>
</evidence>
<protein>
    <recommendedName>
        <fullName evidence="1">UBC core domain-containing protein</fullName>
    </recommendedName>
</protein>
<dbReference type="FunCoup" id="A0A6L2P7R0">
    <property type="interactions" value="893"/>
</dbReference>
<dbReference type="CDD" id="cd23814">
    <property type="entry name" value="UEV_AKTIP"/>
    <property type="match status" value="1"/>
</dbReference>
<dbReference type="Pfam" id="PF00179">
    <property type="entry name" value="UQ_con"/>
    <property type="match status" value="1"/>
</dbReference>